<dbReference type="AlphaFoldDB" id="X1PZ05"/>
<dbReference type="SUPFAM" id="SSF56112">
    <property type="entry name" value="Protein kinase-like (PK-like)"/>
    <property type="match status" value="1"/>
</dbReference>
<comment type="caution">
    <text evidence="1">The sequence shown here is derived from an EMBL/GenBank/DDBJ whole genome shotgun (WGS) entry which is preliminary data.</text>
</comment>
<dbReference type="EMBL" id="BARW01000243">
    <property type="protein sequence ID" value="GAI61497.1"/>
    <property type="molecule type" value="Genomic_DNA"/>
</dbReference>
<reference evidence="1" key="1">
    <citation type="journal article" date="2014" name="Front. Microbiol.">
        <title>High frequency of phylogenetically diverse reductive dehalogenase-homologous genes in deep subseafloor sedimentary metagenomes.</title>
        <authorList>
            <person name="Kawai M."/>
            <person name="Futagami T."/>
            <person name="Toyoda A."/>
            <person name="Takaki Y."/>
            <person name="Nishi S."/>
            <person name="Hori S."/>
            <person name="Arai W."/>
            <person name="Tsubouchi T."/>
            <person name="Morono Y."/>
            <person name="Uchiyama I."/>
            <person name="Ito T."/>
            <person name="Fujiyama A."/>
            <person name="Inagaki F."/>
            <person name="Takami H."/>
        </authorList>
    </citation>
    <scope>NUCLEOTIDE SEQUENCE</scope>
    <source>
        <strain evidence="1">Expedition CK06-06</strain>
    </source>
</reference>
<sequence>RVRSEIMNRILSYSKIKLNGEIYKNPSNIISTIKKKNDLFEPEYLYRCHGDLHFANILVSHDYDFMLVDPRGDLEPWDIAYDIGKLIHSCHGLYDFLHTDQFDLKMQKSTFWLDFSSGDRYKVEAINCKDTKMYAPNRKNDYTRTADFYFK</sequence>
<protein>
    <submittedName>
        <fullName evidence="1">Uncharacterized protein</fullName>
    </submittedName>
</protein>
<proteinExistence type="predicted"/>
<name>X1PZ05_9ZZZZ</name>
<accession>X1PZ05</accession>
<evidence type="ECO:0000313" key="1">
    <source>
        <dbReference type="EMBL" id="GAI61497.1"/>
    </source>
</evidence>
<gene>
    <name evidence="1" type="ORF">S12H4_01278</name>
</gene>
<dbReference type="InterPro" id="IPR011009">
    <property type="entry name" value="Kinase-like_dom_sf"/>
</dbReference>
<feature type="non-terminal residue" evidence="1">
    <location>
        <position position="1"/>
    </location>
</feature>
<organism evidence="1">
    <name type="scientific">marine sediment metagenome</name>
    <dbReference type="NCBI Taxonomy" id="412755"/>
    <lineage>
        <taxon>unclassified sequences</taxon>
        <taxon>metagenomes</taxon>
        <taxon>ecological metagenomes</taxon>
    </lineage>
</organism>